<gene>
    <name evidence="2" type="ORF">GS4_30_00020</name>
</gene>
<proteinExistence type="predicted"/>
<accession>M0QNU7</accession>
<evidence type="ECO:0000256" key="1">
    <source>
        <dbReference type="SAM" id="MobiDB-lite"/>
    </source>
</evidence>
<keyword evidence="3" id="KW-1185">Reference proteome</keyword>
<dbReference type="EMBL" id="BANX01000030">
    <property type="protein sequence ID" value="GAC69931.1"/>
    <property type="molecule type" value="Genomic_DNA"/>
</dbReference>
<comment type="caution">
    <text evidence="2">The sequence shown here is derived from an EMBL/GenBank/DDBJ whole genome shotgun (WGS) entry which is preliminary data.</text>
</comment>
<sequence length="102" mass="11205">MSQAARVAPARPAGALPQPPRDPYRQPANRVWSDQPTLVGVQAVIRFARDELGVDLTRSLVRRATEARRIQVFKLSAKNAYSPAGVVRFIESLARPVAGEDQ</sequence>
<protein>
    <submittedName>
        <fullName evidence="2">Uncharacterized protein</fullName>
    </submittedName>
</protein>
<feature type="region of interest" description="Disordered" evidence="1">
    <location>
        <begin position="1"/>
        <end position="29"/>
    </location>
</feature>
<dbReference type="AlphaFoldDB" id="M0QNU7"/>
<reference evidence="2 3" key="1">
    <citation type="submission" date="2013-01" db="EMBL/GenBank/DDBJ databases">
        <title>Whole genome shotgun sequence of Gordonia soli NBRC 108243.</title>
        <authorList>
            <person name="Isaki-Nakamura S."/>
            <person name="Hosoyama A."/>
            <person name="Tsuchikane K."/>
            <person name="Ando Y."/>
            <person name="Baba S."/>
            <person name="Ohji S."/>
            <person name="Hamada M."/>
            <person name="Tamura T."/>
            <person name="Yamazoe A."/>
            <person name="Yamazaki S."/>
            <person name="Fujita N."/>
        </authorList>
    </citation>
    <scope>NUCLEOTIDE SEQUENCE [LARGE SCALE GENOMIC DNA]</scope>
    <source>
        <strain evidence="2 3">NBRC 108243</strain>
    </source>
</reference>
<dbReference type="Proteomes" id="UP000011666">
    <property type="component" value="Unassembled WGS sequence"/>
</dbReference>
<evidence type="ECO:0000313" key="3">
    <source>
        <dbReference type="Proteomes" id="UP000011666"/>
    </source>
</evidence>
<feature type="compositionally biased region" description="Low complexity" evidence="1">
    <location>
        <begin position="1"/>
        <end position="15"/>
    </location>
</feature>
<name>M0QNU7_9ACTN</name>
<organism evidence="2 3">
    <name type="scientific">Gordonia soli NBRC 108243</name>
    <dbReference type="NCBI Taxonomy" id="1223545"/>
    <lineage>
        <taxon>Bacteria</taxon>
        <taxon>Bacillati</taxon>
        <taxon>Actinomycetota</taxon>
        <taxon>Actinomycetes</taxon>
        <taxon>Mycobacteriales</taxon>
        <taxon>Gordoniaceae</taxon>
        <taxon>Gordonia</taxon>
    </lineage>
</organism>
<evidence type="ECO:0000313" key="2">
    <source>
        <dbReference type="EMBL" id="GAC69931.1"/>
    </source>
</evidence>